<keyword evidence="7" id="KW-1185">Reference proteome</keyword>
<gene>
    <name evidence="6" type="ORF">SAMN02745910_01805</name>
</gene>
<evidence type="ECO:0000313" key="7">
    <source>
        <dbReference type="Proteomes" id="UP000182762"/>
    </source>
</evidence>
<name>A0A1I5Z3N2_9BACI</name>
<organism evidence="6 7">
    <name type="scientific">Priestia endophytica DSM 13796</name>
    <dbReference type="NCBI Taxonomy" id="1121089"/>
    <lineage>
        <taxon>Bacteria</taxon>
        <taxon>Bacillati</taxon>
        <taxon>Bacillota</taxon>
        <taxon>Bacilli</taxon>
        <taxon>Bacillales</taxon>
        <taxon>Bacillaceae</taxon>
        <taxon>Priestia</taxon>
    </lineage>
</organism>
<dbReference type="NCBIfam" id="TIGR00011">
    <property type="entry name" value="YbaK_EbsC"/>
    <property type="match status" value="1"/>
</dbReference>
<evidence type="ECO:0000256" key="1">
    <source>
        <dbReference type="ARBA" id="ARBA00009798"/>
    </source>
</evidence>
<dbReference type="PANTHER" id="PTHR30411">
    <property type="entry name" value="CYTOPLASMIC PROTEIN"/>
    <property type="match status" value="1"/>
</dbReference>
<comment type="similarity">
    <text evidence="1 4">Belongs to the prolyl-tRNA editing family. YbaK/EbsC subfamily.</text>
</comment>
<evidence type="ECO:0000256" key="4">
    <source>
        <dbReference type="PIRNR" id="PIRNR006181"/>
    </source>
</evidence>
<dbReference type="CDD" id="cd00002">
    <property type="entry name" value="YbaK_deacylase"/>
    <property type="match status" value="1"/>
</dbReference>
<comment type="caution">
    <text evidence="6">The sequence shown here is derived from an EMBL/GenBank/DDBJ whole genome shotgun (WGS) entry which is preliminary data.</text>
</comment>
<dbReference type="InterPro" id="IPR004369">
    <property type="entry name" value="Prolyl-tRNA_editing_YbaK/EbsC"/>
</dbReference>
<dbReference type="Proteomes" id="UP000182762">
    <property type="component" value="Unassembled WGS sequence"/>
</dbReference>
<reference evidence="6 7" key="1">
    <citation type="submission" date="2016-10" db="EMBL/GenBank/DDBJ databases">
        <authorList>
            <person name="Varghese N."/>
            <person name="Submissions S."/>
        </authorList>
    </citation>
    <scope>NUCLEOTIDE SEQUENCE [LARGE SCALE GENOMIC DNA]</scope>
    <source>
        <strain evidence="6 7">DSM 13796</strain>
    </source>
</reference>
<evidence type="ECO:0000313" key="6">
    <source>
        <dbReference type="EMBL" id="SFQ51068.1"/>
    </source>
</evidence>
<keyword evidence="2 4" id="KW-0648">Protein biosynthesis</keyword>
<dbReference type="InterPro" id="IPR036754">
    <property type="entry name" value="YbaK/aa-tRNA-synt-asso_dom_sf"/>
</dbReference>
<keyword evidence="3 4" id="KW-0456">Lyase</keyword>
<dbReference type="InterPro" id="IPR007214">
    <property type="entry name" value="YbaK/aa-tRNA-synth-assoc-dom"/>
</dbReference>
<feature type="domain" description="YbaK/aminoacyl-tRNA synthetase-associated" evidence="5">
    <location>
        <begin position="36"/>
        <end position="148"/>
    </location>
</feature>
<evidence type="ECO:0000256" key="2">
    <source>
        <dbReference type="ARBA" id="ARBA00022917"/>
    </source>
</evidence>
<evidence type="ECO:0000259" key="5">
    <source>
        <dbReference type="Pfam" id="PF04073"/>
    </source>
</evidence>
<dbReference type="SUPFAM" id="SSF55826">
    <property type="entry name" value="YbaK/ProRS associated domain"/>
    <property type="match status" value="1"/>
</dbReference>
<accession>A0A1I5Z3N2</accession>
<dbReference type="Pfam" id="PF04073">
    <property type="entry name" value="tRNA_edit"/>
    <property type="match status" value="1"/>
</dbReference>
<proteinExistence type="inferred from homology"/>
<dbReference type="EC" id="4.2.-.-" evidence="4"/>
<dbReference type="EMBL" id="FOXX01000003">
    <property type="protein sequence ID" value="SFQ51068.1"/>
    <property type="molecule type" value="Genomic_DNA"/>
</dbReference>
<dbReference type="Gene3D" id="3.90.960.10">
    <property type="entry name" value="YbaK/aminoacyl-tRNA synthetase-associated domain"/>
    <property type="match status" value="1"/>
</dbReference>
<dbReference type="PIRSF" id="PIRSF006181">
    <property type="entry name" value="EbsC_YbaK"/>
    <property type="match status" value="1"/>
</dbReference>
<dbReference type="PANTHER" id="PTHR30411:SF0">
    <property type="entry name" value="CYS-TRNA(PRO)_CYS-TRNA(CYS) DEACYLASE YBAK"/>
    <property type="match status" value="1"/>
</dbReference>
<sequence>MMGKKVDKTNVMRILDQKKISYRDYSFDSTKLQGIEVANYFKENSEQVFKTLVTVGKSKEHYVFMVPIAKELDLKKGAKAVGEKSIEMILQKDLLPLTGYVHGGCSPIGMKKQFKTFIDATAKNFNTIYFSGGRVGHQVQVSPSDLQKVIRITFASITKDT</sequence>
<protein>
    <recommendedName>
        <fullName evidence="4">Cys-tRNA(Pro)/Cys-tRNA(Cys) deacylase</fullName>
        <ecNumber evidence="4">4.2.-.-</ecNumber>
    </recommendedName>
</protein>
<evidence type="ECO:0000256" key="3">
    <source>
        <dbReference type="ARBA" id="ARBA00023239"/>
    </source>
</evidence>